<dbReference type="RefSeq" id="WP_127765982.1">
    <property type="nucleotide sequence ID" value="NZ_SADE01000002.1"/>
</dbReference>
<gene>
    <name evidence="2" type="ORF">EOI86_15045</name>
</gene>
<organism evidence="2 3">
    <name type="scientific">Hwanghaeella grinnelliae</name>
    <dbReference type="NCBI Taxonomy" id="2500179"/>
    <lineage>
        <taxon>Bacteria</taxon>
        <taxon>Pseudomonadati</taxon>
        <taxon>Pseudomonadota</taxon>
        <taxon>Alphaproteobacteria</taxon>
        <taxon>Rhodospirillales</taxon>
        <taxon>Rhodospirillaceae</taxon>
        <taxon>Hwanghaeella</taxon>
    </lineage>
</organism>
<dbReference type="SUPFAM" id="SSF51182">
    <property type="entry name" value="RmlC-like cupins"/>
    <property type="match status" value="1"/>
</dbReference>
<dbReference type="AlphaFoldDB" id="A0A3S2VQB2"/>
<dbReference type="EMBL" id="SADE01000002">
    <property type="protein sequence ID" value="RVU36506.1"/>
    <property type="molecule type" value="Genomic_DNA"/>
</dbReference>
<name>A0A3S2VQB2_9PROT</name>
<evidence type="ECO:0000313" key="2">
    <source>
        <dbReference type="EMBL" id="RVU36506.1"/>
    </source>
</evidence>
<dbReference type="InterPro" id="IPR014710">
    <property type="entry name" value="RmlC-like_jellyroll"/>
</dbReference>
<dbReference type="Gene3D" id="2.60.120.10">
    <property type="entry name" value="Jelly Rolls"/>
    <property type="match status" value="1"/>
</dbReference>
<dbReference type="Proteomes" id="UP000287447">
    <property type="component" value="Unassembled WGS sequence"/>
</dbReference>
<accession>A0A3S2VQB2</accession>
<dbReference type="Pfam" id="PF07883">
    <property type="entry name" value="Cupin_2"/>
    <property type="match status" value="1"/>
</dbReference>
<dbReference type="InterPro" id="IPR011051">
    <property type="entry name" value="RmlC_Cupin_sf"/>
</dbReference>
<reference evidence="3" key="1">
    <citation type="submission" date="2019-01" db="EMBL/GenBank/DDBJ databases">
        <title>Gri0909 isolated from a small marine red alga.</title>
        <authorList>
            <person name="Kim J."/>
            <person name="Jeong S.E."/>
            <person name="Jeon C.O."/>
        </authorList>
    </citation>
    <scope>NUCLEOTIDE SEQUENCE [LARGE SCALE GENOMIC DNA]</scope>
    <source>
        <strain evidence="3">Gri0909</strain>
    </source>
</reference>
<dbReference type="OrthoDB" id="3829432at2"/>
<proteinExistence type="predicted"/>
<sequence length="103" mass="11663">MNFITPHSFKPDTAWNALDIANMDGVTVRMHWTDQPYRWHENDGQEVFVVLDGAVKMHHRNGDGETIWQMGPGDICHFKEGDEHCAVPEGAAYVLVIEREGSV</sequence>
<dbReference type="InterPro" id="IPR013096">
    <property type="entry name" value="Cupin_2"/>
</dbReference>
<protein>
    <submittedName>
        <fullName evidence="2">Cupin domain-containing protein</fullName>
    </submittedName>
</protein>
<feature type="domain" description="Cupin type-2" evidence="1">
    <location>
        <begin position="36"/>
        <end position="97"/>
    </location>
</feature>
<evidence type="ECO:0000313" key="3">
    <source>
        <dbReference type="Proteomes" id="UP000287447"/>
    </source>
</evidence>
<keyword evidence="3" id="KW-1185">Reference proteome</keyword>
<evidence type="ECO:0000259" key="1">
    <source>
        <dbReference type="Pfam" id="PF07883"/>
    </source>
</evidence>
<comment type="caution">
    <text evidence="2">The sequence shown here is derived from an EMBL/GenBank/DDBJ whole genome shotgun (WGS) entry which is preliminary data.</text>
</comment>